<proteinExistence type="inferred from homology"/>
<dbReference type="InterPro" id="IPR036291">
    <property type="entry name" value="NAD(P)-bd_dom_sf"/>
</dbReference>
<name>A0AA38VJY4_9PEZI</name>
<dbReference type="Pfam" id="PF05368">
    <property type="entry name" value="NmrA"/>
    <property type="match status" value="1"/>
</dbReference>
<evidence type="ECO:0000313" key="6">
    <source>
        <dbReference type="Proteomes" id="UP001174694"/>
    </source>
</evidence>
<evidence type="ECO:0000313" key="5">
    <source>
        <dbReference type="EMBL" id="KAJ9131804.1"/>
    </source>
</evidence>
<keyword evidence="6" id="KW-1185">Reference proteome</keyword>
<dbReference type="InterPro" id="IPR051609">
    <property type="entry name" value="NmrA/Isoflavone_reductase-like"/>
</dbReference>
<keyword evidence="3" id="KW-0560">Oxidoreductase</keyword>
<gene>
    <name evidence="5" type="ORF">NKR23_g11560</name>
</gene>
<dbReference type="GO" id="GO:0016491">
    <property type="term" value="F:oxidoreductase activity"/>
    <property type="evidence" value="ECO:0007669"/>
    <property type="project" value="UniProtKB-KW"/>
</dbReference>
<comment type="similarity">
    <text evidence="1">Belongs to the NmrA-type oxidoreductase family. Isoflavone reductase subfamily.</text>
</comment>
<comment type="caution">
    <text evidence="5">The sequence shown here is derived from an EMBL/GenBank/DDBJ whole genome shotgun (WGS) entry which is preliminary data.</text>
</comment>
<accession>A0AA38VJY4</accession>
<evidence type="ECO:0000259" key="4">
    <source>
        <dbReference type="Pfam" id="PF05368"/>
    </source>
</evidence>
<dbReference type="PANTHER" id="PTHR47706:SF4">
    <property type="entry name" value="NMRA-LIKE DOMAIN-CONTAINING PROTEIN"/>
    <property type="match status" value="1"/>
</dbReference>
<dbReference type="Gene3D" id="3.90.25.10">
    <property type="entry name" value="UDP-galactose 4-epimerase, domain 1"/>
    <property type="match status" value="1"/>
</dbReference>
<dbReference type="SUPFAM" id="SSF51735">
    <property type="entry name" value="NAD(P)-binding Rossmann-fold domains"/>
    <property type="match status" value="1"/>
</dbReference>
<evidence type="ECO:0000256" key="3">
    <source>
        <dbReference type="ARBA" id="ARBA00023002"/>
    </source>
</evidence>
<dbReference type="EMBL" id="JANBVO010000063">
    <property type="protein sequence ID" value="KAJ9131804.1"/>
    <property type="molecule type" value="Genomic_DNA"/>
</dbReference>
<feature type="domain" description="NmrA-like" evidence="4">
    <location>
        <begin position="2"/>
        <end position="242"/>
    </location>
</feature>
<reference evidence="5" key="1">
    <citation type="submission" date="2022-07" db="EMBL/GenBank/DDBJ databases">
        <title>Fungi with potential for degradation of polypropylene.</title>
        <authorList>
            <person name="Gostincar C."/>
        </authorList>
    </citation>
    <scope>NUCLEOTIDE SEQUENCE</scope>
    <source>
        <strain evidence="5">EXF-13308</strain>
    </source>
</reference>
<protein>
    <submittedName>
        <fullName evidence="5">NAD(P)-binding protein</fullName>
    </submittedName>
</protein>
<dbReference type="InterPro" id="IPR008030">
    <property type="entry name" value="NmrA-like"/>
</dbReference>
<evidence type="ECO:0000256" key="1">
    <source>
        <dbReference type="ARBA" id="ARBA00005725"/>
    </source>
</evidence>
<dbReference type="AlphaFoldDB" id="A0AA38VJY4"/>
<dbReference type="Gene3D" id="3.40.50.720">
    <property type="entry name" value="NAD(P)-binding Rossmann-like Domain"/>
    <property type="match status" value="1"/>
</dbReference>
<dbReference type="PANTHER" id="PTHR47706">
    <property type="entry name" value="NMRA-LIKE FAMILY PROTEIN"/>
    <property type="match status" value="1"/>
</dbReference>
<evidence type="ECO:0000256" key="2">
    <source>
        <dbReference type="ARBA" id="ARBA00022857"/>
    </source>
</evidence>
<sequence length="310" mass="34348">MDTVAIAGGTGKLGLTIAEVLNDNPRYKVLILSRKAEEAHGLDVPVLAVDYMDVDALVHLLEINMVHTVISTIQVNGPGAGASEINLVKAASRSSHTQRFISSDWSVPMPEDGRLAVPQFAPRAATIKELQTTDLEWATVYNGQFMDYLGTPHIKSHMGVYAIHIDMHNCVAAIPGTGNDLISFTYSVDIARFVEAALGMSRWEKQMFCYGDVRSYNEVLKLAEEATGTKFTVTYDSIEKLERGEMTELPFHISMYSHVPKSALQARYAMFGLFCIEGLMHLPEETALNKLFPHIRTKTVKEVVNAWEGK</sequence>
<organism evidence="5 6">
    <name type="scientific">Pleurostoma richardsiae</name>
    <dbReference type="NCBI Taxonomy" id="41990"/>
    <lineage>
        <taxon>Eukaryota</taxon>
        <taxon>Fungi</taxon>
        <taxon>Dikarya</taxon>
        <taxon>Ascomycota</taxon>
        <taxon>Pezizomycotina</taxon>
        <taxon>Sordariomycetes</taxon>
        <taxon>Sordariomycetidae</taxon>
        <taxon>Calosphaeriales</taxon>
        <taxon>Pleurostomataceae</taxon>
        <taxon>Pleurostoma</taxon>
    </lineage>
</organism>
<dbReference type="Proteomes" id="UP001174694">
    <property type="component" value="Unassembled WGS sequence"/>
</dbReference>
<keyword evidence="2" id="KW-0521">NADP</keyword>